<dbReference type="GO" id="GO:0016787">
    <property type="term" value="F:hydrolase activity"/>
    <property type="evidence" value="ECO:0007669"/>
    <property type="project" value="InterPro"/>
</dbReference>
<evidence type="ECO:0000313" key="2">
    <source>
        <dbReference type="EMBL" id="SVA15156.1"/>
    </source>
</evidence>
<accession>A0A381TGB1</accession>
<reference evidence="2" key="1">
    <citation type="submission" date="2018-05" db="EMBL/GenBank/DDBJ databases">
        <authorList>
            <person name="Lanie J.A."/>
            <person name="Ng W.-L."/>
            <person name="Kazmierczak K.M."/>
            <person name="Andrzejewski T.M."/>
            <person name="Davidsen T.M."/>
            <person name="Wayne K.J."/>
            <person name="Tettelin H."/>
            <person name="Glass J.I."/>
            <person name="Rusch D."/>
            <person name="Podicherti R."/>
            <person name="Tsui H.-C.T."/>
            <person name="Winkler M.E."/>
        </authorList>
    </citation>
    <scope>NUCLEOTIDE SEQUENCE</scope>
</reference>
<sequence>MSGSMVEFPVNGTSAGGYLAAPDGGSGPGVLVLQEWWGLVPQIKGVCDQLAGEGFVALAPDLYGGEFAEHTEMDKAGELMTTLPPDRAARDMSGAIDHLLGHGAVTGEAVGVVGFCMGGMLALMIAALEGDRVAAAAPFYGAPLGEDGPDWSSLTAKVEGHFAAVDDFFPPDAVEALGEKLRSMGKDVEFHVYAGAGHAFANWENPLGTHDEAAAATAWGCTLDLFRGCL</sequence>
<gene>
    <name evidence="2" type="ORF">METZ01_LOCUS68010</name>
</gene>
<protein>
    <recommendedName>
        <fullName evidence="1">Dienelactone hydrolase domain-containing protein</fullName>
    </recommendedName>
</protein>
<organism evidence="2">
    <name type="scientific">marine metagenome</name>
    <dbReference type="NCBI Taxonomy" id="408172"/>
    <lineage>
        <taxon>unclassified sequences</taxon>
        <taxon>metagenomes</taxon>
        <taxon>ecological metagenomes</taxon>
    </lineage>
</organism>
<proteinExistence type="predicted"/>
<dbReference type="Gene3D" id="3.40.50.1820">
    <property type="entry name" value="alpha/beta hydrolase"/>
    <property type="match status" value="1"/>
</dbReference>
<dbReference type="PANTHER" id="PTHR46623:SF6">
    <property type="entry name" value="ALPHA_BETA-HYDROLASES SUPERFAMILY PROTEIN"/>
    <property type="match status" value="1"/>
</dbReference>
<dbReference type="PANTHER" id="PTHR46623">
    <property type="entry name" value="CARBOXYMETHYLENEBUTENOLIDASE-RELATED"/>
    <property type="match status" value="1"/>
</dbReference>
<dbReference type="EMBL" id="UINC01004550">
    <property type="protein sequence ID" value="SVA15156.1"/>
    <property type="molecule type" value="Genomic_DNA"/>
</dbReference>
<dbReference type="InterPro" id="IPR029058">
    <property type="entry name" value="AB_hydrolase_fold"/>
</dbReference>
<dbReference type="InterPro" id="IPR051049">
    <property type="entry name" value="Dienelactone_hydrolase-like"/>
</dbReference>
<feature type="domain" description="Dienelactone hydrolase" evidence="1">
    <location>
        <begin position="17"/>
        <end position="227"/>
    </location>
</feature>
<dbReference type="Pfam" id="PF01738">
    <property type="entry name" value="DLH"/>
    <property type="match status" value="1"/>
</dbReference>
<evidence type="ECO:0000259" key="1">
    <source>
        <dbReference type="Pfam" id="PF01738"/>
    </source>
</evidence>
<dbReference type="SUPFAM" id="SSF53474">
    <property type="entry name" value="alpha/beta-Hydrolases"/>
    <property type="match status" value="1"/>
</dbReference>
<dbReference type="AlphaFoldDB" id="A0A381TGB1"/>
<name>A0A381TGB1_9ZZZZ</name>
<dbReference type="InterPro" id="IPR002925">
    <property type="entry name" value="Dienelactn_hydro"/>
</dbReference>